<keyword evidence="4" id="KW-0378">Hydrolase</keyword>
<evidence type="ECO:0000256" key="5">
    <source>
        <dbReference type="ARBA" id="ARBA00023180"/>
    </source>
</evidence>
<dbReference type="GO" id="GO:0006508">
    <property type="term" value="P:proteolysis"/>
    <property type="evidence" value="ECO:0007669"/>
    <property type="project" value="UniProtKB-KW"/>
</dbReference>
<dbReference type="Pfam" id="PF06094">
    <property type="entry name" value="GGACT"/>
    <property type="match status" value="1"/>
</dbReference>
<keyword evidence="6" id="KW-0175">Coiled coil</keyword>
<evidence type="ECO:0000256" key="3">
    <source>
        <dbReference type="ARBA" id="ARBA00022729"/>
    </source>
</evidence>
<evidence type="ECO:0000313" key="9">
    <source>
        <dbReference type="Proteomes" id="UP000591131"/>
    </source>
</evidence>
<dbReference type="OrthoDB" id="2130629at2759"/>
<gene>
    <name evidence="8" type="ORF">FOL47_004658</name>
</gene>
<feature type="non-terminal residue" evidence="8">
    <location>
        <position position="611"/>
    </location>
</feature>
<comment type="similarity">
    <text evidence="1">Belongs to the peptidase S28 family.</text>
</comment>
<keyword evidence="9" id="KW-1185">Reference proteome</keyword>
<dbReference type="Gene3D" id="3.10.490.10">
    <property type="entry name" value="Gamma-glutamyl cyclotransferase-like"/>
    <property type="match status" value="1"/>
</dbReference>
<proteinExistence type="inferred from homology"/>
<dbReference type="AlphaFoldDB" id="A0A7J6M1B6"/>
<evidence type="ECO:0000256" key="6">
    <source>
        <dbReference type="SAM" id="Coils"/>
    </source>
</evidence>
<reference evidence="8 9" key="1">
    <citation type="submission" date="2020-04" db="EMBL/GenBank/DDBJ databases">
        <title>Perkinsus chesapeaki whole genome sequence.</title>
        <authorList>
            <person name="Bogema D.R."/>
        </authorList>
    </citation>
    <scope>NUCLEOTIDE SEQUENCE [LARGE SCALE GENOMIC DNA]</scope>
    <source>
        <strain evidence="8">ATCC PRA-425</strain>
    </source>
</reference>
<dbReference type="Proteomes" id="UP000591131">
    <property type="component" value="Unassembled WGS sequence"/>
</dbReference>
<evidence type="ECO:0000256" key="1">
    <source>
        <dbReference type="ARBA" id="ARBA00011079"/>
    </source>
</evidence>
<feature type="domain" description="Gamma-glutamylcyclotransferase AIG2-like" evidence="7">
    <location>
        <begin position="441"/>
        <end position="529"/>
    </location>
</feature>
<dbReference type="InterPro" id="IPR042269">
    <property type="entry name" value="Ser_carbopepase_S28_SKS"/>
</dbReference>
<evidence type="ECO:0000259" key="7">
    <source>
        <dbReference type="Pfam" id="PF06094"/>
    </source>
</evidence>
<dbReference type="InterPro" id="IPR029058">
    <property type="entry name" value="AB_hydrolase_fold"/>
</dbReference>
<dbReference type="SUPFAM" id="SSF53474">
    <property type="entry name" value="alpha/beta-Hydrolases"/>
    <property type="match status" value="1"/>
</dbReference>
<dbReference type="Gene3D" id="1.20.120.980">
    <property type="entry name" value="Serine carboxypeptidase S28, SKS domain"/>
    <property type="match status" value="1"/>
</dbReference>
<dbReference type="InterPro" id="IPR008758">
    <property type="entry name" value="Peptidase_S28"/>
</dbReference>
<dbReference type="PANTHER" id="PTHR11010:SF38">
    <property type="entry name" value="LYSOSOMAL PRO-X CARBOXYPEPTIDASE"/>
    <property type="match status" value="1"/>
</dbReference>
<keyword evidence="5" id="KW-0325">Glycoprotein</keyword>
<dbReference type="InterPro" id="IPR009288">
    <property type="entry name" value="AIG2-like_dom"/>
</dbReference>
<dbReference type="EMBL" id="JAAPAO010000264">
    <property type="protein sequence ID" value="KAF4665339.1"/>
    <property type="molecule type" value="Genomic_DNA"/>
</dbReference>
<protein>
    <recommendedName>
        <fullName evidence="7">Gamma-glutamylcyclotransferase AIG2-like domain-containing protein</fullName>
    </recommendedName>
</protein>
<dbReference type="GO" id="GO:0008239">
    <property type="term" value="F:dipeptidyl-peptidase activity"/>
    <property type="evidence" value="ECO:0007669"/>
    <property type="project" value="TreeGrafter"/>
</dbReference>
<evidence type="ECO:0000313" key="8">
    <source>
        <dbReference type="EMBL" id="KAF4665339.1"/>
    </source>
</evidence>
<comment type="caution">
    <text evidence="8">The sequence shown here is derived from an EMBL/GenBank/DDBJ whole genome shotgun (WGS) entry which is preliminary data.</text>
</comment>
<dbReference type="GO" id="GO:0070008">
    <property type="term" value="F:serine-type exopeptidase activity"/>
    <property type="evidence" value="ECO:0007669"/>
    <property type="project" value="InterPro"/>
</dbReference>
<dbReference type="Pfam" id="PF05577">
    <property type="entry name" value="Peptidase_S28"/>
    <property type="match status" value="1"/>
</dbReference>
<keyword evidence="2" id="KW-0645">Protease</keyword>
<accession>A0A7J6M1B6</accession>
<evidence type="ECO:0000256" key="2">
    <source>
        <dbReference type="ARBA" id="ARBA00022670"/>
    </source>
</evidence>
<dbReference type="PANTHER" id="PTHR11010">
    <property type="entry name" value="PROTEASE S28 PRO-X CARBOXYPEPTIDASE-RELATED"/>
    <property type="match status" value="1"/>
</dbReference>
<dbReference type="Gene3D" id="3.40.50.1820">
    <property type="entry name" value="alpha/beta hydrolase"/>
    <property type="match status" value="1"/>
</dbReference>
<keyword evidence="3" id="KW-0732">Signal</keyword>
<organism evidence="8 9">
    <name type="scientific">Perkinsus chesapeaki</name>
    <name type="common">Clam parasite</name>
    <name type="synonym">Perkinsus andrewsi</name>
    <dbReference type="NCBI Taxonomy" id="330153"/>
    <lineage>
        <taxon>Eukaryota</taxon>
        <taxon>Sar</taxon>
        <taxon>Alveolata</taxon>
        <taxon>Perkinsozoa</taxon>
        <taxon>Perkinsea</taxon>
        <taxon>Perkinsida</taxon>
        <taxon>Perkinsidae</taxon>
        <taxon>Perkinsus</taxon>
    </lineage>
</organism>
<feature type="coiled-coil region" evidence="6">
    <location>
        <begin position="548"/>
        <end position="575"/>
    </location>
</feature>
<sequence>YFTYTDFYRPGGPLFFYVGNEGPVEIYVNHTGLMWELGSDLGAMLVFAEHRYYGKSSVYPDGTTDCLRYLTIEQALADYSVLIAHLFTKYSLPPSTATIAFGGSYGGMLASAFRYKYPHLVDGAIAASAPIFAIGGVTPEPNKASFNEIITRDAGEVCAKEFKATLKLIMRLGETPEGQEMLRTELKWCSDATTTHTSDLASGMLDWASAPWGYLAMGNFPYPSNYITAAMNVGGGADLPANPIRAACKAFEDPLATDQARLQALAKSLAIYYNASGELVCNSFAGTDGGGEPLPKGSCRGDYGFQTCTEMPWGQDSGTDKDMFWPPRKFDFDEYKKECMEKYKTSVKAWAGLQFLNNMADAVASMSNVVFSNGKFDPWGVSVGNGEVPQGVDCSIMPCPSSVVSPIMSTGAHHSDLMFSREEDSGDVRACRELEASHIRKWVAEKRERHDKLAIKDSAKFRVIDAKYPALIEYPVGDPIAGQLLADLSTEDLELLLEYEGHEYRVAEAQVDGGSLGVIKANVFVWKDSLKLRLHLDGPPWDYAEWHSTGLQNSLAEARNALEQYRQEKSERISQVTDKIESASTSFEPPFATDEDSLLIARVALAGDDNT</sequence>
<evidence type="ECO:0000256" key="4">
    <source>
        <dbReference type="ARBA" id="ARBA00022801"/>
    </source>
</evidence>
<name>A0A7J6M1B6_PERCH</name>